<dbReference type="AlphaFoldDB" id="A0A1C4YIF4"/>
<protein>
    <submittedName>
        <fullName evidence="7">Selenocysteine lyase/Cysteine desulfurase</fullName>
    </submittedName>
</protein>
<dbReference type="Proteomes" id="UP000199629">
    <property type="component" value="Unassembled WGS sequence"/>
</dbReference>
<proteinExistence type="inferred from homology"/>
<dbReference type="PANTHER" id="PTHR43586:SF8">
    <property type="entry name" value="CYSTEINE DESULFURASE 1, CHLOROPLASTIC"/>
    <property type="match status" value="1"/>
</dbReference>
<dbReference type="InterPro" id="IPR015421">
    <property type="entry name" value="PyrdxlP-dep_Trfase_major"/>
</dbReference>
<dbReference type="Gene3D" id="3.90.1150.10">
    <property type="entry name" value="Aspartate Aminotransferase, domain 1"/>
    <property type="match status" value="1"/>
</dbReference>
<accession>A0A1C4YIF4</accession>
<dbReference type="PANTHER" id="PTHR43586">
    <property type="entry name" value="CYSTEINE DESULFURASE"/>
    <property type="match status" value="1"/>
</dbReference>
<comment type="similarity">
    <text evidence="2">Belongs to the class-V pyridoxal-phosphate-dependent aminotransferase family. Csd subfamily.</text>
</comment>
<evidence type="ECO:0000313" key="8">
    <source>
        <dbReference type="Proteomes" id="UP000199629"/>
    </source>
</evidence>
<organism evidence="7 8">
    <name type="scientific">Micromonospora chaiyaphumensis</name>
    <dbReference type="NCBI Taxonomy" id="307119"/>
    <lineage>
        <taxon>Bacteria</taxon>
        <taxon>Bacillati</taxon>
        <taxon>Actinomycetota</taxon>
        <taxon>Actinomycetes</taxon>
        <taxon>Micromonosporales</taxon>
        <taxon>Micromonosporaceae</taxon>
        <taxon>Micromonospora</taxon>
    </lineage>
</organism>
<keyword evidence="3" id="KW-0663">Pyridoxal phosphate</keyword>
<dbReference type="RefSeq" id="WP_091267402.1">
    <property type="nucleotide sequence ID" value="NZ_FMCS01000008.1"/>
</dbReference>
<reference evidence="8" key="1">
    <citation type="submission" date="2016-06" db="EMBL/GenBank/DDBJ databases">
        <authorList>
            <person name="Varghese N."/>
            <person name="Submissions Spin"/>
        </authorList>
    </citation>
    <scope>NUCLEOTIDE SEQUENCE [LARGE SCALE GENOMIC DNA]</scope>
    <source>
        <strain evidence="8">DSM 45246</strain>
    </source>
</reference>
<keyword evidence="7" id="KW-0456">Lyase</keyword>
<evidence type="ECO:0000259" key="6">
    <source>
        <dbReference type="Pfam" id="PF00266"/>
    </source>
</evidence>
<evidence type="ECO:0000313" key="7">
    <source>
        <dbReference type="EMBL" id="SCF20523.1"/>
    </source>
</evidence>
<dbReference type="InterPro" id="IPR000192">
    <property type="entry name" value="Aminotrans_V_dom"/>
</dbReference>
<dbReference type="InterPro" id="IPR015422">
    <property type="entry name" value="PyrdxlP-dep_Trfase_small"/>
</dbReference>
<evidence type="ECO:0000256" key="3">
    <source>
        <dbReference type="ARBA" id="ARBA00022898"/>
    </source>
</evidence>
<evidence type="ECO:0000256" key="4">
    <source>
        <dbReference type="ARBA" id="ARBA00050776"/>
    </source>
</evidence>
<evidence type="ECO:0000256" key="5">
    <source>
        <dbReference type="RuleBase" id="RU004504"/>
    </source>
</evidence>
<dbReference type="InterPro" id="IPR020578">
    <property type="entry name" value="Aminotrans_V_PyrdxlP_BS"/>
</dbReference>
<evidence type="ECO:0000256" key="1">
    <source>
        <dbReference type="ARBA" id="ARBA00001933"/>
    </source>
</evidence>
<comment type="cofactor">
    <cofactor evidence="1 5">
        <name>pyridoxal 5'-phosphate</name>
        <dbReference type="ChEBI" id="CHEBI:597326"/>
    </cofactor>
</comment>
<dbReference type="EMBL" id="FMCS01000008">
    <property type="protein sequence ID" value="SCF20523.1"/>
    <property type="molecule type" value="Genomic_DNA"/>
</dbReference>
<name>A0A1C4YIF4_9ACTN</name>
<dbReference type="Gene3D" id="3.40.640.10">
    <property type="entry name" value="Type I PLP-dependent aspartate aminotransferase-like (Major domain)"/>
    <property type="match status" value="1"/>
</dbReference>
<dbReference type="Pfam" id="PF00266">
    <property type="entry name" value="Aminotran_5"/>
    <property type="match status" value="1"/>
</dbReference>
<sequence>MTVTLVPSLPTLVTPSRPDPLGVLGVPGEINLDYAASAPCARAASDAVAELLPWYASVHRGAGALSRRCTLAYERARQTVGDFLGARPDDHVIFTRNTTDAVNLLARALPAGTTVVTFAGEHHANLLPWPRGSVRLPVPDSTGGAVRSLDAALGELSRDARPGLPVLVAVTGASNVTGERWPVAELARVARRHGARILVDAAQLAPHAPVDLAALDVDYLALSGHKLYAPFGAGVLVGRADWLDAAPPYLAGGGATSHVGAGTHEVRWATGPARHEAGTPNLLGAVALAAVCAALAAADRDALHAREQALLARLRAGLAALPHVVELRTFGPDAPRVGIVSFVVAGRDSGDVAAHLATAHRIGVRDGLFCAHPLARRLLTEAATRSGRRDLPATALRASLGLGTTESDVDTLLTALATLP</sequence>
<gene>
    <name evidence="7" type="ORF">GA0070214_108269</name>
</gene>
<comment type="catalytic activity">
    <reaction evidence="4">
        <text>(sulfur carrier)-H + L-cysteine = (sulfur carrier)-SH + L-alanine</text>
        <dbReference type="Rhea" id="RHEA:43892"/>
        <dbReference type="Rhea" id="RHEA-COMP:14737"/>
        <dbReference type="Rhea" id="RHEA-COMP:14739"/>
        <dbReference type="ChEBI" id="CHEBI:29917"/>
        <dbReference type="ChEBI" id="CHEBI:35235"/>
        <dbReference type="ChEBI" id="CHEBI:57972"/>
        <dbReference type="ChEBI" id="CHEBI:64428"/>
        <dbReference type="EC" id="2.8.1.7"/>
    </reaction>
</comment>
<dbReference type="GO" id="GO:0016829">
    <property type="term" value="F:lyase activity"/>
    <property type="evidence" value="ECO:0007669"/>
    <property type="project" value="UniProtKB-KW"/>
</dbReference>
<dbReference type="SUPFAM" id="SSF53383">
    <property type="entry name" value="PLP-dependent transferases"/>
    <property type="match status" value="1"/>
</dbReference>
<dbReference type="GO" id="GO:0031071">
    <property type="term" value="F:cysteine desulfurase activity"/>
    <property type="evidence" value="ECO:0007669"/>
    <property type="project" value="UniProtKB-EC"/>
</dbReference>
<dbReference type="InterPro" id="IPR015424">
    <property type="entry name" value="PyrdxlP-dep_Trfase"/>
</dbReference>
<feature type="domain" description="Aminotransferase class V" evidence="6">
    <location>
        <begin position="30"/>
        <end position="412"/>
    </location>
</feature>
<evidence type="ECO:0000256" key="2">
    <source>
        <dbReference type="ARBA" id="ARBA00010447"/>
    </source>
</evidence>
<keyword evidence="8" id="KW-1185">Reference proteome</keyword>
<dbReference type="PROSITE" id="PS00595">
    <property type="entry name" value="AA_TRANSFER_CLASS_5"/>
    <property type="match status" value="1"/>
</dbReference>